<feature type="transmembrane region" description="Helical" evidence="1">
    <location>
        <begin position="90"/>
        <end position="109"/>
    </location>
</feature>
<comment type="caution">
    <text evidence="2">The sequence shown here is derived from an EMBL/GenBank/DDBJ whole genome shotgun (WGS) entry which is preliminary data.</text>
</comment>
<name>A0ABQ2L5C9_9BACL</name>
<accession>A0ABQ2L5C9</accession>
<protein>
    <recommendedName>
        <fullName evidence="4">Transmembrane anti-sigma factor</fullName>
    </recommendedName>
</protein>
<keyword evidence="3" id="KW-1185">Reference proteome</keyword>
<keyword evidence="1" id="KW-0812">Transmembrane</keyword>
<evidence type="ECO:0000313" key="3">
    <source>
        <dbReference type="Proteomes" id="UP000606653"/>
    </source>
</evidence>
<reference evidence="3" key="1">
    <citation type="journal article" date="2019" name="Int. J. Syst. Evol. Microbiol.">
        <title>The Global Catalogue of Microorganisms (GCM) 10K type strain sequencing project: providing services to taxonomists for standard genome sequencing and annotation.</title>
        <authorList>
            <consortium name="The Broad Institute Genomics Platform"/>
            <consortium name="The Broad Institute Genome Sequencing Center for Infectious Disease"/>
            <person name="Wu L."/>
            <person name="Ma J."/>
        </authorList>
    </citation>
    <scope>NUCLEOTIDE SEQUENCE [LARGE SCALE GENOMIC DNA]</scope>
    <source>
        <strain evidence="3">CGMCC 1.6964</strain>
    </source>
</reference>
<evidence type="ECO:0000256" key="1">
    <source>
        <dbReference type="SAM" id="Phobius"/>
    </source>
</evidence>
<dbReference type="Proteomes" id="UP000606653">
    <property type="component" value="Unassembled WGS sequence"/>
</dbReference>
<sequence>MNEIVHYGPKEWTAYVRGTLSEPLRDRLEDLLQGGDEQAFEYYMMALENVGSELPGLNNEEAFSERVIAAIPKEADVKSRRFGRRWTEPIVLYTVAAAAALLLTFTGAFDRFGEQALQAADEASKVSYSQKLADGASSWLSGFKAKGANKHESTTE</sequence>
<keyword evidence="1" id="KW-1133">Transmembrane helix</keyword>
<evidence type="ECO:0008006" key="4">
    <source>
        <dbReference type="Google" id="ProtNLM"/>
    </source>
</evidence>
<evidence type="ECO:0000313" key="2">
    <source>
        <dbReference type="EMBL" id="GGO04143.1"/>
    </source>
</evidence>
<proteinExistence type="predicted"/>
<dbReference type="RefSeq" id="WP_018976446.1">
    <property type="nucleotide sequence ID" value="NZ_BMLN01000008.1"/>
</dbReference>
<organism evidence="2 3">
    <name type="scientific">Saccharibacillus kuerlensis</name>
    <dbReference type="NCBI Taxonomy" id="459527"/>
    <lineage>
        <taxon>Bacteria</taxon>
        <taxon>Bacillati</taxon>
        <taxon>Bacillota</taxon>
        <taxon>Bacilli</taxon>
        <taxon>Bacillales</taxon>
        <taxon>Paenibacillaceae</taxon>
        <taxon>Saccharibacillus</taxon>
    </lineage>
</organism>
<gene>
    <name evidence="2" type="ORF">GCM10010969_29140</name>
</gene>
<dbReference type="EMBL" id="BMLN01000008">
    <property type="protein sequence ID" value="GGO04143.1"/>
    <property type="molecule type" value="Genomic_DNA"/>
</dbReference>
<keyword evidence="1" id="KW-0472">Membrane</keyword>